<dbReference type="InterPro" id="IPR032710">
    <property type="entry name" value="NTF2-like_dom_sf"/>
</dbReference>
<dbReference type="RefSeq" id="XP_060299258.1">
    <property type="nucleotide sequence ID" value="XM_060443832.1"/>
</dbReference>
<evidence type="ECO:0008006" key="3">
    <source>
        <dbReference type="Google" id="ProtNLM"/>
    </source>
</evidence>
<organism evidence="1 2">
    <name type="scientific">Lasiosphaeria miniovina</name>
    <dbReference type="NCBI Taxonomy" id="1954250"/>
    <lineage>
        <taxon>Eukaryota</taxon>
        <taxon>Fungi</taxon>
        <taxon>Dikarya</taxon>
        <taxon>Ascomycota</taxon>
        <taxon>Pezizomycotina</taxon>
        <taxon>Sordariomycetes</taxon>
        <taxon>Sordariomycetidae</taxon>
        <taxon>Sordariales</taxon>
        <taxon>Lasiosphaeriaceae</taxon>
        <taxon>Lasiosphaeria</taxon>
    </lineage>
</organism>
<name>A0AA40E0E9_9PEZI</name>
<dbReference type="SUPFAM" id="SSF54427">
    <property type="entry name" value="NTF2-like"/>
    <property type="match status" value="1"/>
</dbReference>
<dbReference type="Gene3D" id="3.10.450.50">
    <property type="match status" value="1"/>
</dbReference>
<gene>
    <name evidence="1" type="ORF">B0T26DRAFT_740310</name>
</gene>
<evidence type="ECO:0000313" key="1">
    <source>
        <dbReference type="EMBL" id="KAK0723334.1"/>
    </source>
</evidence>
<accession>A0AA40E0E9</accession>
<protein>
    <recommendedName>
        <fullName evidence="3">SnoaL-like domain-containing protein</fullName>
    </recommendedName>
</protein>
<keyword evidence="2" id="KW-1185">Reference proteome</keyword>
<dbReference type="AlphaFoldDB" id="A0AA40E0E9"/>
<sequence>MSNMKSLRSPNTTALLRYLYSDVRRISDVASPDIILHPADRRVSASRVVDGAAGRPPLVGLAAAQAHEDALVAATRGTLRMDVQGMIADAHFGAVLGVLRATRQGCDDLAVPFCGVWRFVDGWAVEHWENAADPAALARWLQQEPTGNGLS</sequence>
<comment type="caution">
    <text evidence="1">The sequence shown here is derived from an EMBL/GenBank/DDBJ whole genome shotgun (WGS) entry which is preliminary data.</text>
</comment>
<evidence type="ECO:0000313" key="2">
    <source>
        <dbReference type="Proteomes" id="UP001172101"/>
    </source>
</evidence>
<dbReference type="Proteomes" id="UP001172101">
    <property type="component" value="Unassembled WGS sequence"/>
</dbReference>
<reference evidence="1" key="1">
    <citation type="submission" date="2023-06" db="EMBL/GenBank/DDBJ databases">
        <title>Genome-scale phylogeny and comparative genomics of the fungal order Sordariales.</title>
        <authorList>
            <consortium name="Lawrence Berkeley National Laboratory"/>
            <person name="Hensen N."/>
            <person name="Bonometti L."/>
            <person name="Westerberg I."/>
            <person name="Brannstrom I.O."/>
            <person name="Guillou S."/>
            <person name="Cros-Aarteil S."/>
            <person name="Calhoun S."/>
            <person name="Haridas S."/>
            <person name="Kuo A."/>
            <person name="Mondo S."/>
            <person name="Pangilinan J."/>
            <person name="Riley R."/>
            <person name="LaButti K."/>
            <person name="Andreopoulos B."/>
            <person name="Lipzen A."/>
            <person name="Chen C."/>
            <person name="Yanf M."/>
            <person name="Daum C."/>
            <person name="Ng V."/>
            <person name="Clum A."/>
            <person name="Steindorff A."/>
            <person name="Ohm R."/>
            <person name="Martin F."/>
            <person name="Silar P."/>
            <person name="Natvig D."/>
            <person name="Lalanne C."/>
            <person name="Gautier V."/>
            <person name="Ament-velasquez S.L."/>
            <person name="Kruys A."/>
            <person name="Hutchinson M.I."/>
            <person name="Powell A.J."/>
            <person name="Barry K."/>
            <person name="Miller A.N."/>
            <person name="Grigoriev I.V."/>
            <person name="Debuchy R."/>
            <person name="Gladieux P."/>
            <person name="Thoren M.H."/>
            <person name="Johannesson H."/>
        </authorList>
    </citation>
    <scope>NUCLEOTIDE SEQUENCE</scope>
    <source>
        <strain evidence="1">SMH2392-1A</strain>
    </source>
</reference>
<proteinExistence type="predicted"/>
<dbReference type="GeneID" id="85327102"/>
<dbReference type="EMBL" id="JAUIRO010000003">
    <property type="protein sequence ID" value="KAK0723334.1"/>
    <property type="molecule type" value="Genomic_DNA"/>
</dbReference>